<evidence type="ECO:0000256" key="10">
    <source>
        <dbReference type="ARBA" id="ARBA00022946"/>
    </source>
</evidence>
<evidence type="ECO:0000259" key="19">
    <source>
        <dbReference type="Pfam" id="PF23925"/>
    </source>
</evidence>
<dbReference type="Gene3D" id="4.10.49.10">
    <property type="entry name" value="Cytochrome c oxidase subunit VIIc"/>
    <property type="match status" value="1"/>
</dbReference>
<dbReference type="FunCoup" id="K2S4E9">
    <property type="interactions" value="999"/>
</dbReference>
<dbReference type="GO" id="GO:0042802">
    <property type="term" value="F:identical protein binding"/>
    <property type="evidence" value="ECO:0007669"/>
    <property type="project" value="EnsemblFungi"/>
</dbReference>
<dbReference type="FunFam" id="4.10.49.10:FF:000001">
    <property type="entry name" value="Cytochrome c oxidase subunit 7C"/>
    <property type="match status" value="1"/>
</dbReference>
<feature type="domain" description="ELP1 N-terminal second beta-propeller" evidence="17">
    <location>
        <begin position="482"/>
        <end position="737"/>
    </location>
</feature>
<keyword evidence="7" id="KW-0812">Transmembrane</keyword>
<dbReference type="Pfam" id="PF23936">
    <property type="entry name" value="HB_ELP1"/>
    <property type="match status" value="1"/>
</dbReference>
<keyword evidence="11" id="KW-1133">Transmembrane helix</keyword>
<evidence type="ECO:0000259" key="18">
    <source>
        <dbReference type="Pfam" id="PF23878"/>
    </source>
</evidence>
<dbReference type="GO" id="GO:0000049">
    <property type="term" value="F:tRNA binding"/>
    <property type="evidence" value="ECO:0007669"/>
    <property type="project" value="EnsemblFungi"/>
</dbReference>
<evidence type="ECO:0000313" key="21">
    <source>
        <dbReference type="EMBL" id="EKG21843.1"/>
    </source>
</evidence>
<dbReference type="Pfam" id="PF23878">
    <property type="entry name" value="TPR_ELP1"/>
    <property type="match status" value="1"/>
</dbReference>
<comment type="subcellular location">
    <subcellularLocation>
        <location evidence="14">Cytoplasm</location>
    </subcellularLocation>
    <subcellularLocation>
        <location evidence="14">Nucleus</location>
    </subcellularLocation>
    <subcellularLocation>
        <location evidence="1">Mitochondrion inner membrane</location>
        <topology evidence="1">Single-pass membrane protein</topology>
    </subcellularLocation>
</comment>
<evidence type="ECO:0000259" key="20">
    <source>
        <dbReference type="Pfam" id="PF23936"/>
    </source>
</evidence>
<keyword evidence="8" id="KW-0819">tRNA processing</keyword>
<evidence type="ECO:0000256" key="6">
    <source>
        <dbReference type="ARBA" id="ARBA00022490"/>
    </source>
</evidence>
<organism evidence="21 22">
    <name type="scientific">Macrophomina phaseolina (strain MS6)</name>
    <name type="common">Charcoal rot fungus</name>
    <dbReference type="NCBI Taxonomy" id="1126212"/>
    <lineage>
        <taxon>Eukaryota</taxon>
        <taxon>Fungi</taxon>
        <taxon>Dikarya</taxon>
        <taxon>Ascomycota</taxon>
        <taxon>Pezizomycotina</taxon>
        <taxon>Dothideomycetes</taxon>
        <taxon>Dothideomycetes incertae sedis</taxon>
        <taxon>Botryosphaeriales</taxon>
        <taxon>Botryosphaeriaceae</taxon>
        <taxon>Macrophomina</taxon>
    </lineage>
</organism>
<keyword evidence="13" id="KW-0472">Membrane</keyword>
<evidence type="ECO:0000259" key="16">
    <source>
        <dbReference type="Pfam" id="PF04762"/>
    </source>
</evidence>
<keyword evidence="9" id="KW-0999">Mitochondrion inner membrane</keyword>
<dbReference type="Gene3D" id="1.25.40.470">
    <property type="match status" value="1"/>
</dbReference>
<evidence type="ECO:0000256" key="3">
    <source>
        <dbReference type="ARBA" id="ARBA00005043"/>
    </source>
</evidence>
<evidence type="ECO:0000256" key="15">
    <source>
        <dbReference type="SAM" id="MobiDB-lite"/>
    </source>
</evidence>
<sequence>MLSRSAVRVASHVQKRAFSATRARLSSPYHYPEGPRSNIPFNPLTKFFAVRYWTFMAVGFGAPFGIAGEHALRSRDLTMRNLRCVRNALRKIPADALPLTASAWDTSTDSLICTFGPSESSAVIELKRLVDESSTAPDAFALIASWDAPCPLPELPCDQVLNLQYFPDTLTSCLVLAGGDIVIVREEPLLGEDLIEIVGSVDAGITAAAWSPDEELLAITTRANTLLYMTRSFENITNLTFTPEDIKASNHVSVGWGKAETQFKGKRAKALRDPTMPERVDEGVLSSLDDEKVSITWRGDGAYLAVNSVEFGKRRMIRVYSREGTLDSVSEPVDYLEGALSWRPAGNIIAGIQRREDRIDVIFFERNGLRHGEFSLRLTPDEMKTWGSNITLAWNSDSTVLAVSFLDRVQLWTMGNYHYYLKQEIRYGEQQGTACVVQLRWNPEKALKLSLSTPHTSASLEYVFAVAGSSTVQPKDYGTVAVIDGRTLKVTPLRLANVPPPMALHEVQLESNAVDVAVNSSSTLIAVLNDSEVCVYRYEVSNKSAHDPVSDTRHAFGDPSAKPRQIAFRGDSEICVLLDSEDTGEGLVYHKVLGQSEFTILPLDHPRIHTIFASVDYSKLCIHDDAGAVSTISADVNDVQSALCRFPVKPSWAEVVSRRDEEIAFGLTANGTLYANERQLVKNCTSFKVTPTHLVFTTTQHLLKFVHLTVVEDLEVPPDEPEKDERCRSIERGARLVSIMPKSYSVVLQMPRGNLETIFPRALVVAGIRESIRDKKYKRAFMACRNQRVDMNILHDHMPDQFMASIQLFIGQLKNFAHIDLFLSQLRNEDVTQTMYKETAKNPNNSIAMNGATSSESRFDVSIKVNRICDAFLEVLGKRTETNLQNIVTAHVCKTPPDLEGGLRIVAKLREQDTSLAERAAEHICFLADVNQLYDHALGMYNLEVALLIAQQSQKDPREYLPYLQSLQEMEPLRRQFTIDDNLGRRSKAIAHLHELDSFEELKAYAEKHELYSDAIALHKYQQERLKEVMKLYAEHLNSRNRFREAGIAFEYLADYASATEAYRAANMWRESLASATAVPLLEAELTSLAEDLAEGLTETKDFFAAATVQLDYLNDLETAARTFCKGYFFAEAMRVVGLRRRLDLIESVIDPGLVEGSASMTELLADCKSQINAQVPRLRELRVKKAEDPLAFFDGVESSDIPDNVSVAPTDATTSAGTFMTRYTNRTGTVNTATTRRTSKNRRREERKRARGKKGSVYEEEYLVNSIGRLIERVNQINEEVQRLVEGLMRRGMRERAAAVEAIMEDVVAACRGCVDEVFQVEKKELVMLPGRDGQEDVEMPTVGADGVYWDAVMAERRKKEPPVVKGFDKLSLVGG</sequence>
<dbReference type="Pfam" id="PF23797">
    <property type="entry name" value="Beta-prop_ELP1_2nd"/>
    <property type="match status" value="1"/>
</dbReference>
<proteinExistence type="inferred from homology"/>
<dbReference type="GO" id="GO:0005743">
    <property type="term" value="C:mitochondrial inner membrane"/>
    <property type="evidence" value="ECO:0007669"/>
    <property type="project" value="UniProtKB-SubCell"/>
</dbReference>
<feature type="domain" description="ELP1 TPR" evidence="18">
    <location>
        <begin position="976"/>
        <end position="1135"/>
    </location>
</feature>
<dbReference type="InterPro" id="IPR036636">
    <property type="entry name" value="COX7C/Cox8_sf"/>
</dbReference>
<dbReference type="InterPro" id="IPR006849">
    <property type="entry name" value="Elp1"/>
</dbReference>
<keyword evidence="12" id="KW-0496">Mitochondrion</keyword>
<dbReference type="GO" id="GO:0005829">
    <property type="term" value="C:cytosol"/>
    <property type="evidence" value="ECO:0007669"/>
    <property type="project" value="TreeGrafter"/>
</dbReference>
<dbReference type="SUPFAM" id="SSF69322">
    <property type="entry name" value="Tricorn protease domain 2"/>
    <property type="match status" value="1"/>
</dbReference>
<dbReference type="GO" id="GO:0045277">
    <property type="term" value="C:respiratory chain complex IV"/>
    <property type="evidence" value="ECO:0007669"/>
    <property type="project" value="InterPro"/>
</dbReference>
<dbReference type="GO" id="GO:0033588">
    <property type="term" value="C:elongator holoenzyme complex"/>
    <property type="evidence" value="ECO:0007669"/>
    <property type="project" value="EnsemblFungi"/>
</dbReference>
<dbReference type="Pfam" id="PF02935">
    <property type="entry name" value="COX7C"/>
    <property type="match status" value="1"/>
</dbReference>
<keyword evidence="6 14" id="KW-0963">Cytoplasm</keyword>
<dbReference type="InterPro" id="IPR004202">
    <property type="entry name" value="COX7C/Cox8"/>
</dbReference>
<dbReference type="PIRSF" id="PIRSF017233">
    <property type="entry name" value="IKAP"/>
    <property type="match status" value="1"/>
</dbReference>
<dbReference type="InterPro" id="IPR056169">
    <property type="entry name" value="HB_ELP1"/>
</dbReference>
<feature type="domain" description="ELP1 three-helical bundle" evidence="20">
    <location>
        <begin position="1144"/>
        <end position="1311"/>
    </location>
</feature>
<keyword evidence="10" id="KW-0809">Transit peptide</keyword>
<comment type="similarity">
    <text evidence="5">Belongs to the cytochrome c oxidase VIIc family.</text>
</comment>
<evidence type="ECO:0000256" key="7">
    <source>
        <dbReference type="ARBA" id="ARBA00022692"/>
    </source>
</evidence>
<dbReference type="InterPro" id="IPR056166">
    <property type="entry name" value="TPR_ELP1"/>
</dbReference>
<dbReference type="eggNOG" id="KOG1920">
    <property type="taxonomic scope" value="Eukaryota"/>
</dbReference>
<name>K2S4E9_MACPH</name>
<evidence type="ECO:0000256" key="14">
    <source>
        <dbReference type="PIRNR" id="PIRNR017233"/>
    </source>
</evidence>
<comment type="similarity">
    <text evidence="4 14">Belongs to the ELP1/IKA1 family.</text>
</comment>
<evidence type="ECO:0000256" key="8">
    <source>
        <dbReference type="ARBA" id="ARBA00022694"/>
    </source>
</evidence>
<evidence type="ECO:0000256" key="9">
    <source>
        <dbReference type="ARBA" id="ARBA00022792"/>
    </source>
</evidence>
<dbReference type="InParanoid" id="K2S4E9"/>
<dbReference type="Pfam" id="PF23925">
    <property type="entry name" value="A-sol_ELP1"/>
    <property type="match status" value="1"/>
</dbReference>
<comment type="pathway">
    <text evidence="2">Energy metabolism; oxidative phosphorylation.</text>
</comment>
<dbReference type="VEuPathDB" id="FungiDB:MPH_00763"/>
<dbReference type="HOGENOM" id="CLU_001477_0_1_1"/>
<evidence type="ECO:0000256" key="12">
    <source>
        <dbReference type="ARBA" id="ARBA00023128"/>
    </source>
</evidence>
<feature type="region of interest" description="Disordered" evidence="15">
    <location>
        <begin position="1228"/>
        <end position="1253"/>
    </location>
</feature>
<evidence type="ECO:0000256" key="11">
    <source>
        <dbReference type="ARBA" id="ARBA00022989"/>
    </source>
</evidence>
<dbReference type="GO" id="GO:0006357">
    <property type="term" value="P:regulation of transcription by RNA polymerase II"/>
    <property type="evidence" value="ECO:0007669"/>
    <property type="project" value="EnsemblFungi"/>
</dbReference>
<dbReference type="GO" id="GO:0006123">
    <property type="term" value="P:mitochondrial electron transport, cytochrome c to oxygen"/>
    <property type="evidence" value="ECO:0007669"/>
    <property type="project" value="InterPro"/>
</dbReference>
<evidence type="ECO:0000313" key="22">
    <source>
        <dbReference type="Proteomes" id="UP000007129"/>
    </source>
</evidence>
<dbReference type="Proteomes" id="UP000007129">
    <property type="component" value="Unassembled WGS sequence"/>
</dbReference>
<accession>K2S4E9</accession>
<feature type="compositionally biased region" description="Low complexity" evidence="15">
    <location>
        <begin position="1228"/>
        <end position="1237"/>
    </location>
</feature>
<evidence type="ECO:0000256" key="5">
    <source>
        <dbReference type="ARBA" id="ARBA00010514"/>
    </source>
</evidence>
<evidence type="ECO:0000256" key="2">
    <source>
        <dbReference type="ARBA" id="ARBA00004673"/>
    </source>
</evidence>
<gene>
    <name evidence="21" type="ORF">MPH_00763</name>
</gene>
<dbReference type="Pfam" id="PF04762">
    <property type="entry name" value="Beta-prop_ELP1_1st"/>
    <property type="match status" value="1"/>
</dbReference>
<dbReference type="InterPro" id="IPR056165">
    <property type="entry name" value="Beta-prop_ELP1_2nd"/>
</dbReference>
<evidence type="ECO:0000256" key="4">
    <source>
        <dbReference type="ARBA" id="ARBA00006086"/>
    </source>
</evidence>
<dbReference type="InterPro" id="IPR056167">
    <property type="entry name" value="A-sol_ELP1"/>
</dbReference>
<dbReference type="OrthoDB" id="40048at2759"/>
<keyword evidence="14" id="KW-0539">Nucleus</keyword>
<dbReference type="EMBL" id="AHHD01000035">
    <property type="protein sequence ID" value="EKG21843.1"/>
    <property type="molecule type" value="Genomic_DNA"/>
</dbReference>
<comment type="caution">
    <text evidence="21">The sequence shown here is derived from an EMBL/GenBank/DDBJ whole genome shotgun (WGS) entry which is preliminary data.</text>
</comment>
<feature type="domain" description="ELP1 first N-terminal beta-propeller" evidence="16">
    <location>
        <begin position="79"/>
        <end position="444"/>
    </location>
</feature>
<dbReference type="UniPathway" id="UPA00988"/>
<evidence type="ECO:0000259" key="17">
    <source>
        <dbReference type="Pfam" id="PF23797"/>
    </source>
</evidence>
<feature type="domain" description="ELP1 alpha-solenoid" evidence="19">
    <location>
        <begin position="761"/>
        <end position="967"/>
    </location>
</feature>
<comment type="function">
    <text evidence="14">Component of the elongator complex which is required for multiple tRNA modifications, including mcm5U (5-methoxycarbonylmethyl uridine), mcm5s2U (5-methoxycarbonylmethyl-2-thiouridine), and ncm5U (5-carbamoylmethyl uridine). The elongator complex catalyzes formation of carboxymethyluridine in the wobble base at position 34 in tRNAs.</text>
</comment>
<dbReference type="PANTHER" id="PTHR12747:SF0">
    <property type="entry name" value="ELONGATOR COMPLEX PROTEIN 1"/>
    <property type="match status" value="1"/>
</dbReference>
<dbReference type="GO" id="GO:0002926">
    <property type="term" value="P:tRNA wobble base 5-methoxycarbonylmethyl-2-thiouridinylation"/>
    <property type="evidence" value="ECO:0007669"/>
    <property type="project" value="TreeGrafter"/>
</dbReference>
<evidence type="ECO:0000256" key="13">
    <source>
        <dbReference type="ARBA" id="ARBA00023136"/>
    </source>
</evidence>
<dbReference type="STRING" id="1126212.K2S4E9"/>
<protein>
    <recommendedName>
        <fullName evidence="14">Elongator complex protein 1</fullName>
    </recommendedName>
</protein>
<dbReference type="PANTHER" id="PTHR12747">
    <property type="entry name" value="ELONGATOR COMPLEX PROTEIN 1"/>
    <property type="match status" value="1"/>
</dbReference>
<comment type="pathway">
    <text evidence="3">tRNA modification; 5-methoxycarbonylmethyl-2-thiouridine-tRNA biosynthesis.</text>
</comment>
<reference evidence="21 22" key="1">
    <citation type="journal article" date="2012" name="BMC Genomics">
        <title>Tools to kill: Genome of one of the most destructive plant pathogenic fungi Macrophomina phaseolina.</title>
        <authorList>
            <person name="Islam M.S."/>
            <person name="Haque M.S."/>
            <person name="Islam M.M."/>
            <person name="Emdad E.M."/>
            <person name="Halim A."/>
            <person name="Hossen Q.M.M."/>
            <person name="Hossain M.Z."/>
            <person name="Ahmed B."/>
            <person name="Rahim S."/>
            <person name="Rahman M.S."/>
            <person name="Alam M.M."/>
            <person name="Hou S."/>
            <person name="Wan X."/>
            <person name="Saito J.A."/>
            <person name="Alam M."/>
        </authorList>
    </citation>
    <scope>NUCLEOTIDE SEQUENCE [LARGE SCALE GENOMIC DNA]</scope>
    <source>
        <strain evidence="21 22">MS6</strain>
    </source>
</reference>
<dbReference type="InterPro" id="IPR056164">
    <property type="entry name" value="Beta-prop_ELP1_1st"/>
</dbReference>
<evidence type="ECO:0000256" key="1">
    <source>
        <dbReference type="ARBA" id="ARBA00004434"/>
    </source>
</evidence>
<dbReference type="GO" id="GO:0005634">
    <property type="term" value="C:nucleus"/>
    <property type="evidence" value="ECO:0007669"/>
    <property type="project" value="UniProtKB-SubCell"/>
</dbReference>
<dbReference type="UniPathway" id="UPA00705"/>